<feature type="compositionally biased region" description="Basic and acidic residues" evidence="1">
    <location>
        <begin position="499"/>
        <end position="510"/>
    </location>
</feature>
<feature type="region of interest" description="Disordered" evidence="1">
    <location>
        <begin position="472"/>
        <end position="510"/>
    </location>
</feature>
<dbReference type="SUPFAM" id="SSF48452">
    <property type="entry name" value="TPR-like"/>
    <property type="match status" value="1"/>
</dbReference>
<accession>A0AAD2D514</accession>
<organism evidence="2 3">
    <name type="scientific">Euplotes crassus</name>
    <dbReference type="NCBI Taxonomy" id="5936"/>
    <lineage>
        <taxon>Eukaryota</taxon>
        <taxon>Sar</taxon>
        <taxon>Alveolata</taxon>
        <taxon>Ciliophora</taxon>
        <taxon>Intramacronucleata</taxon>
        <taxon>Spirotrichea</taxon>
        <taxon>Hypotrichia</taxon>
        <taxon>Euplotida</taxon>
        <taxon>Euplotidae</taxon>
        <taxon>Moneuplotes</taxon>
    </lineage>
</organism>
<dbReference type="EMBL" id="CAMPGE010022665">
    <property type="protein sequence ID" value="CAI2380692.1"/>
    <property type="molecule type" value="Genomic_DNA"/>
</dbReference>
<dbReference type="Proteomes" id="UP001295684">
    <property type="component" value="Unassembled WGS sequence"/>
</dbReference>
<dbReference type="InterPro" id="IPR011990">
    <property type="entry name" value="TPR-like_helical_dom_sf"/>
</dbReference>
<evidence type="ECO:0000313" key="2">
    <source>
        <dbReference type="EMBL" id="CAI2380692.1"/>
    </source>
</evidence>
<evidence type="ECO:0000313" key="3">
    <source>
        <dbReference type="Proteomes" id="UP001295684"/>
    </source>
</evidence>
<proteinExistence type="predicted"/>
<evidence type="ECO:0000256" key="1">
    <source>
        <dbReference type="SAM" id="MobiDB-lite"/>
    </source>
</evidence>
<dbReference type="AlphaFoldDB" id="A0AAD2D514"/>
<sequence>MEEELSSIRANKLANQQPVEFYNKLIKYKRIQRKCYNNIGCLNYAMEDYDEAMKYFEKACIEKDFEENIAHDVANSESSTKLESNTTEALETGSRLLNYARTFIKKAECLAEKNKSEKDEKETQRRKKTISGLYQSAIQKINQASKNTVQSEVGREIEILSSLLLVRANMYNEISETKEEAIQNFYALYNWVKKSSDVKSKEDRGEFDILSEILEQTYYYYEAALFFDHLKNLRKNRKFRSSITYSATITQRDTSFHPNFRSIKLNELDEPSCILQISVKMSGSLCGTYYIDPYIYQRSLELYQEFLASTLHKPEIENIESITEFMDFSKKWNVMISYNSSFINTFYKSLYYIETIKDIMSEEDMLTFFTYEKNSLKRSVNKKLVKNINFSDNVDNFLTIKPEVHSENQVNFMQRLCNFLEGTSNHKQTLEMLQSKEIKNLMIAFTSRKEWDSVFNQDTCKFIERLKIPTKEDKNGSDSRLGTPAPDTFTSNEESVFESESKKSDESSENEVDKTSYHMCVVIIVFPDDSTFDCEFKEKKPLTQRNKASRFKTIIDDNISDENHEPLFKRRDPNKPLDYLEDCINDKEYPITLIEIDNQENTIDSAVNFVKEFIKASRHVPYRLGFEQIDTVK</sequence>
<name>A0AAD2D514_EUPCR</name>
<protein>
    <submittedName>
        <fullName evidence="2">Uncharacterized protein</fullName>
    </submittedName>
</protein>
<keyword evidence="3" id="KW-1185">Reference proteome</keyword>
<reference evidence="2" key="1">
    <citation type="submission" date="2023-07" db="EMBL/GenBank/DDBJ databases">
        <authorList>
            <consortium name="AG Swart"/>
            <person name="Singh M."/>
            <person name="Singh A."/>
            <person name="Seah K."/>
            <person name="Emmerich C."/>
        </authorList>
    </citation>
    <scope>NUCLEOTIDE SEQUENCE</scope>
    <source>
        <strain evidence="2">DP1</strain>
    </source>
</reference>
<comment type="caution">
    <text evidence="2">The sequence shown here is derived from an EMBL/GenBank/DDBJ whole genome shotgun (WGS) entry which is preliminary data.</text>
</comment>
<dbReference type="Gene3D" id="1.25.40.10">
    <property type="entry name" value="Tetratricopeptide repeat domain"/>
    <property type="match status" value="1"/>
</dbReference>
<gene>
    <name evidence="2" type="ORF">ECRASSUSDP1_LOCUS22132</name>
</gene>